<dbReference type="EMBL" id="CP107716">
    <property type="protein sequence ID" value="UYQ73598.1"/>
    <property type="molecule type" value="Genomic_DNA"/>
</dbReference>
<dbReference type="Proteomes" id="UP001163882">
    <property type="component" value="Chromosome"/>
</dbReference>
<feature type="chain" id="PRO_5047194421" description="PepSY domain-containing protein" evidence="2">
    <location>
        <begin position="23"/>
        <end position="166"/>
    </location>
</feature>
<evidence type="ECO:0000256" key="1">
    <source>
        <dbReference type="SAM" id="MobiDB-lite"/>
    </source>
</evidence>
<sequence length="166" mass="16816">MRILSFVALGAIVALTPTLASAQGNSGRPDIGRPDNPGLDTAAENSAGADVSDNAERAGETPDPDDAGNGAANAGDIPGNGLGNAAGGGSGSAQSAQDRAAQAVRTGQAVPLDRVLRPALEQHGGSLIDTRLLTVEGFLLYELKILLPDGTLDTLYYYAHTGNPVR</sequence>
<name>A0ABY6ISQ0_9HYPH</name>
<organism evidence="3 4">
    <name type="scientific">Pelagibacterium flavum</name>
    <dbReference type="NCBI Taxonomy" id="2984530"/>
    <lineage>
        <taxon>Bacteria</taxon>
        <taxon>Pseudomonadati</taxon>
        <taxon>Pseudomonadota</taxon>
        <taxon>Alphaproteobacteria</taxon>
        <taxon>Hyphomicrobiales</taxon>
        <taxon>Devosiaceae</taxon>
        <taxon>Pelagibacterium</taxon>
    </lineage>
</organism>
<evidence type="ECO:0000313" key="4">
    <source>
        <dbReference type="Proteomes" id="UP001163882"/>
    </source>
</evidence>
<gene>
    <name evidence="3" type="ORF">OF122_07540</name>
</gene>
<evidence type="ECO:0008006" key="5">
    <source>
        <dbReference type="Google" id="ProtNLM"/>
    </source>
</evidence>
<evidence type="ECO:0000313" key="3">
    <source>
        <dbReference type="EMBL" id="UYQ73598.1"/>
    </source>
</evidence>
<accession>A0ABY6ISQ0</accession>
<feature type="compositionally biased region" description="Low complexity" evidence="1">
    <location>
        <begin position="92"/>
        <end position="103"/>
    </location>
</feature>
<feature type="compositionally biased region" description="Gly residues" evidence="1">
    <location>
        <begin position="78"/>
        <end position="91"/>
    </location>
</feature>
<keyword evidence="2" id="KW-0732">Signal</keyword>
<feature type="compositionally biased region" description="Low complexity" evidence="1">
    <location>
        <begin position="67"/>
        <end position="77"/>
    </location>
</feature>
<evidence type="ECO:0000256" key="2">
    <source>
        <dbReference type="SAM" id="SignalP"/>
    </source>
</evidence>
<protein>
    <recommendedName>
        <fullName evidence="5">PepSY domain-containing protein</fullName>
    </recommendedName>
</protein>
<reference evidence="3" key="1">
    <citation type="submission" date="2022-10" db="EMBL/GenBank/DDBJ databases">
        <title>YIM 151497 complete genome.</title>
        <authorList>
            <person name="Chen X."/>
        </authorList>
    </citation>
    <scope>NUCLEOTIDE SEQUENCE</scope>
    <source>
        <strain evidence="3">YIM 151497</strain>
    </source>
</reference>
<feature type="signal peptide" evidence="2">
    <location>
        <begin position="1"/>
        <end position="22"/>
    </location>
</feature>
<proteinExistence type="predicted"/>
<dbReference type="RefSeq" id="WP_264227159.1">
    <property type="nucleotide sequence ID" value="NZ_CP107716.1"/>
</dbReference>
<feature type="region of interest" description="Disordered" evidence="1">
    <location>
        <begin position="21"/>
        <end position="107"/>
    </location>
</feature>
<keyword evidence="4" id="KW-1185">Reference proteome</keyword>